<reference evidence="3" key="1">
    <citation type="submission" date="2018-04" db="EMBL/GenBank/DDBJ databases">
        <authorList>
            <person name="Cornet L."/>
        </authorList>
    </citation>
    <scope>NUCLEOTIDE SEQUENCE [LARGE SCALE GENOMIC DNA]</scope>
</reference>
<protein>
    <submittedName>
        <fullName evidence="2">Uncharacterized protein</fullName>
    </submittedName>
</protein>
<dbReference type="AlphaFoldDB" id="A0A2W4VTC2"/>
<reference evidence="2 3" key="2">
    <citation type="submission" date="2018-06" db="EMBL/GenBank/DDBJ databases">
        <title>Metagenomic assembly of (sub)arctic Cyanobacteria and their associated microbiome from non-axenic cultures.</title>
        <authorList>
            <person name="Baurain D."/>
        </authorList>
    </citation>
    <scope>NUCLEOTIDE SEQUENCE [LARGE SCALE GENOMIC DNA]</scope>
    <source>
        <strain evidence="2">ULC041bin1</strain>
    </source>
</reference>
<dbReference type="Proteomes" id="UP000249081">
    <property type="component" value="Unassembled WGS sequence"/>
</dbReference>
<keyword evidence="1" id="KW-1133">Transmembrane helix</keyword>
<evidence type="ECO:0000256" key="1">
    <source>
        <dbReference type="SAM" id="Phobius"/>
    </source>
</evidence>
<evidence type="ECO:0000313" key="3">
    <source>
        <dbReference type="Proteomes" id="UP000249081"/>
    </source>
</evidence>
<keyword evidence="1" id="KW-0812">Transmembrane</keyword>
<comment type="caution">
    <text evidence="2">The sequence shown here is derived from an EMBL/GenBank/DDBJ whole genome shotgun (WGS) entry which is preliminary data.</text>
</comment>
<sequence>MADTLPLVYIPLYLHCVIGLVAARVAYGKGYDLGLWLVWGAIGGTVALIDALRRPRLSPPL</sequence>
<name>A0A2W4VTC2_9CYAN</name>
<feature type="transmembrane region" description="Helical" evidence="1">
    <location>
        <begin position="33"/>
        <end position="52"/>
    </location>
</feature>
<keyword evidence="1" id="KW-0472">Membrane</keyword>
<evidence type="ECO:0000313" key="2">
    <source>
        <dbReference type="EMBL" id="PZO36124.1"/>
    </source>
</evidence>
<gene>
    <name evidence="2" type="ORF">DCF17_17615</name>
</gene>
<dbReference type="EMBL" id="QBMN01000149">
    <property type="protein sequence ID" value="PZO36124.1"/>
    <property type="molecule type" value="Genomic_DNA"/>
</dbReference>
<feature type="transmembrane region" description="Helical" evidence="1">
    <location>
        <begin position="7"/>
        <end position="27"/>
    </location>
</feature>
<accession>A0A2W4VTC2</accession>
<proteinExistence type="predicted"/>
<organism evidence="2 3">
    <name type="scientific">Shackletoniella antarctica</name>
    <dbReference type="NCBI Taxonomy" id="268115"/>
    <lineage>
        <taxon>Bacteria</taxon>
        <taxon>Bacillati</taxon>
        <taxon>Cyanobacteriota</taxon>
        <taxon>Cyanophyceae</taxon>
        <taxon>Oculatellales</taxon>
        <taxon>Oculatellaceae</taxon>
        <taxon>Shackletoniella</taxon>
    </lineage>
</organism>